<evidence type="ECO:0000313" key="3">
    <source>
        <dbReference type="Proteomes" id="UP000299102"/>
    </source>
</evidence>
<reference evidence="2 3" key="1">
    <citation type="journal article" date="2019" name="Commun. Biol.">
        <title>The bagworm genome reveals a unique fibroin gene that provides high tensile strength.</title>
        <authorList>
            <person name="Kono N."/>
            <person name="Nakamura H."/>
            <person name="Ohtoshi R."/>
            <person name="Tomita M."/>
            <person name="Numata K."/>
            <person name="Arakawa K."/>
        </authorList>
    </citation>
    <scope>NUCLEOTIDE SEQUENCE [LARGE SCALE GENOMIC DNA]</scope>
</reference>
<dbReference type="AlphaFoldDB" id="A0A4C1VS21"/>
<evidence type="ECO:0000256" key="1">
    <source>
        <dbReference type="SAM" id="MobiDB-lite"/>
    </source>
</evidence>
<sequence>MPKSGPRSISEPGSELGSRERMGAKWNGDIKKQAIHTTPMWPKPQAKDSNAPMTYDTLTVQRCEVTVSAVTFDPMSECYSGSLYPPIYHDLRPSAPTLSP</sequence>
<proteinExistence type="predicted"/>
<gene>
    <name evidence="2" type="ORF">EVAR_31699_1</name>
</gene>
<dbReference type="Proteomes" id="UP000299102">
    <property type="component" value="Unassembled WGS sequence"/>
</dbReference>
<evidence type="ECO:0000313" key="2">
    <source>
        <dbReference type="EMBL" id="GBP41936.1"/>
    </source>
</evidence>
<feature type="region of interest" description="Disordered" evidence="1">
    <location>
        <begin position="1"/>
        <end position="51"/>
    </location>
</feature>
<keyword evidence="3" id="KW-1185">Reference proteome</keyword>
<dbReference type="EMBL" id="BGZK01000408">
    <property type="protein sequence ID" value="GBP41936.1"/>
    <property type="molecule type" value="Genomic_DNA"/>
</dbReference>
<feature type="compositionally biased region" description="Basic and acidic residues" evidence="1">
    <location>
        <begin position="17"/>
        <end position="32"/>
    </location>
</feature>
<accession>A0A4C1VS21</accession>
<comment type="caution">
    <text evidence="2">The sequence shown here is derived from an EMBL/GenBank/DDBJ whole genome shotgun (WGS) entry which is preliminary data.</text>
</comment>
<protein>
    <submittedName>
        <fullName evidence="2">Uncharacterized protein</fullName>
    </submittedName>
</protein>
<organism evidence="2 3">
    <name type="scientific">Eumeta variegata</name>
    <name type="common">Bagworm moth</name>
    <name type="synonym">Eumeta japonica</name>
    <dbReference type="NCBI Taxonomy" id="151549"/>
    <lineage>
        <taxon>Eukaryota</taxon>
        <taxon>Metazoa</taxon>
        <taxon>Ecdysozoa</taxon>
        <taxon>Arthropoda</taxon>
        <taxon>Hexapoda</taxon>
        <taxon>Insecta</taxon>
        <taxon>Pterygota</taxon>
        <taxon>Neoptera</taxon>
        <taxon>Endopterygota</taxon>
        <taxon>Lepidoptera</taxon>
        <taxon>Glossata</taxon>
        <taxon>Ditrysia</taxon>
        <taxon>Tineoidea</taxon>
        <taxon>Psychidae</taxon>
        <taxon>Oiketicinae</taxon>
        <taxon>Eumeta</taxon>
    </lineage>
</organism>
<name>A0A4C1VS21_EUMVA</name>